<gene>
    <name evidence="1" type="ORF">BJ138DRAFT_1166035</name>
</gene>
<proteinExistence type="predicted"/>
<name>A0ACB7ZWL3_9AGAM</name>
<evidence type="ECO:0000313" key="2">
    <source>
        <dbReference type="Proteomes" id="UP000790377"/>
    </source>
</evidence>
<dbReference type="Proteomes" id="UP000790377">
    <property type="component" value="Unassembled WGS sequence"/>
</dbReference>
<protein>
    <submittedName>
        <fullName evidence="1">Uncharacterized protein</fullName>
    </submittedName>
</protein>
<reference evidence="1" key="1">
    <citation type="journal article" date="2021" name="New Phytol.">
        <title>Evolutionary innovations through gain and loss of genes in the ectomycorrhizal Boletales.</title>
        <authorList>
            <person name="Wu G."/>
            <person name="Miyauchi S."/>
            <person name="Morin E."/>
            <person name="Kuo A."/>
            <person name="Drula E."/>
            <person name="Varga T."/>
            <person name="Kohler A."/>
            <person name="Feng B."/>
            <person name="Cao Y."/>
            <person name="Lipzen A."/>
            <person name="Daum C."/>
            <person name="Hundley H."/>
            <person name="Pangilinan J."/>
            <person name="Johnson J."/>
            <person name="Barry K."/>
            <person name="LaButti K."/>
            <person name="Ng V."/>
            <person name="Ahrendt S."/>
            <person name="Min B."/>
            <person name="Choi I.G."/>
            <person name="Park H."/>
            <person name="Plett J.M."/>
            <person name="Magnuson J."/>
            <person name="Spatafora J.W."/>
            <person name="Nagy L.G."/>
            <person name="Henrissat B."/>
            <person name="Grigoriev I.V."/>
            <person name="Yang Z.L."/>
            <person name="Xu J."/>
            <person name="Martin F.M."/>
        </authorList>
    </citation>
    <scope>NUCLEOTIDE SEQUENCE</scope>
    <source>
        <strain evidence="1">ATCC 28755</strain>
    </source>
</reference>
<comment type="caution">
    <text evidence="1">The sequence shown here is derived from an EMBL/GenBank/DDBJ whole genome shotgun (WGS) entry which is preliminary data.</text>
</comment>
<dbReference type="EMBL" id="MU268376">
    <property type="protein sequence ID" value="KAH7904738.1"/>
    <property type="molecule type" value="Genomic_DNA"/>
</dbReference>
<keyword evidence="2" id="KW-1185">Reference proteome</keyword>
<sequence length="429" mass="47157">MHPSPLQHPNFSLDASGVAGFFGGDEAVVAMATVHIYEGRQWLGWYNSPGAYEIGKRYGQLANSRFWDGLFPGANLDPAVLFELDGLKGPKYRGFSSGTILPHTGHIGSLFTSACREVEGITVPGRQSRSTWVTVAELKYIPPHTMNPQRLRTYSPLLASIPIGASVVTCALCGVFEDWYCFSMILLGIVSSGLSCYTIGSGKFTFSHPKPAEGAPKGDGLMFEDTGIIVIKGDEAAVNAVTRGRFSLEFKSAPVYRNIGLCSLLLTLQFVAQLLLIPQGSLFGQLMFVASLAVAWMYNSYLSSLEKERVQADILMEHVLHKPSMKKYIFGTRTTTAVFTVLVLDPADPIKALRDIIPNDTRVWKMWREMVGERIGNREKLGRDSLMSMINCDFDALAEDEKKLMGDLLQDSETGYGAYLQHCGSVLNV</sequence>
<organism evidence="1 2">
    <name type="scientific">Hygrophoropsis aurantiaca</name>
    <dbReference type="NCBI Taxonomy" id="72124"/>
    <lineage>
        <taxon>Eukaryota</taxon>
        <taxon>Fungi</taxon>
        <taxon>Dikarya</taxon>
        <taxon>Basidiomycota</taxon>
        <taxon>Agaricomycotina</taxon>
        <taxon>Agaricomycetes</taxon>
        <taxon>Agaricomycetidae</taxon>
        <taxon>Boletales</taxon>
        <taxon>Coniophorineae</taxon>
        <taxon>Hygrophoropsidaceae</taxon>
        <taxon>Hygrophoropsis</taxon>
    </lineage>
</organism>
<evidence type="ECO:0000313" key="1">
    <source>
        <dbReference type="EMBL" id="KAH7904738.1"/>
    </source>
</evidence>
<accession>A0ACB7ZWL3</accession>